<dbReference type="PANTHER" id="PTHR47851:SF8">
    <property type="entry name" value="NO APICAL MERISTEM-ASSOCIATED C-TERMINAL DOMAIN-CONTAINING PROTEIN"/>
    <property type="match status" value="1"/>
</dbReference>
<organism evidence="2 3">
    <name type="scientific">Eleusine coracana subsp. coracana</name>
    <dbReference type="NCBI Taxonomy" id="191504"/>
    <lineage>
        <taxon>Eukaryota</taxon>
        <taxon>Viridiplantae</taxon>
        <taxon>Streptophyta</taxon>
        <taxon>Embryophyta</taxon>
        <taxon>Tracheophyta</taxon>
        <taxon>Spermatophyta</taxon>
        <taxon>Magnoliopsida</taxon>
        <taxon>Liliopsida</taxon>
        <taxon>Poales</taxon>
        <taxon>Poaceae</taxon>
        <taxon>PACMAD clade</taxon>
        <taxon>Chloridoideae</taxon>
        <taxon>Cynodonteae</taxon>
        <taxon>Eleusininae</taxon>
        <taxon>Eleusine</taxon>
    </lineage>
</organism>
<protein>
    <submittedName>
        <fullName evidence="2">Uncharacterized protein</fullName>
    </submittedName>
</protein>
<reference evidence="2" key="2">
    <citation type="submission" date="2021-12" db="EMBL/GenBank/DDBJ databases">
        <title>Resequencing data analysis of finger millet.</title>
        <authorList>
            <person name="Hatakeyama M."/>
            <person name="Aluri S."/>
            <person name="Balachadran M.T."/>
            <person name="Sivarajan S.R."/>
            <person name="Poveda L."/>
            <person name="Shimizu-Inatsugi R."/>
            <person name="Schlapbach R."/>
            <person name="Sreeman S.M."/>
            <person name="Shimizu K.K."/>
        </authorList>
    </citation>
    <scope>NUCLEOTIDE SEQUENCE</scope>
</reference>
<evidence type="ECO:0000313" key="2">
    <source>
        <dbReference type="EMBL" id="GJN02084.1"/>
    </source>
</evidence>
<reference evidence="2" key="1">
    <citation type="journal article" date="2018" name="DNA Res.">
        <title>Multiple hybrid de novo genome assembly of finger millet, an orphan allotetraploid crop.</title>
        <authorList>
            <person name="Hatakeyama M."/>
            <person name="Aluri S."/>
            <person name="Balachadran M.T."/>
            <person name="Sivarajan S.R."/>
            <person name="Patrignani A."/>
            <person name="Gruter S."/>
            <person name="Poveda L."/>
            <person name="Shimizu-Inatsugi R."/>
            <person name="Baeten J."/>
            <person name="Francoijs K.J."/>
            <person name="Nataraja K.N."/>
            <person name="Reddy Y.A.N."/>
            <person name="Phadnis S."/>
            <person name="Ravikumar R.L."/>
            <person name="Schlapbach R."/>
            <person name="Sreeman S.M."/>
            <person name="Shimizu K.K."/>
        </authorList>
    </citation>
    <scope>NUCLEOTIDE SEQUENCE</scope>
</reference>
<comment type="caution">
    <text evidence="2">The sequence shown here is derived from an EMBL/GenBank/DDBJ whole genome shotgun (WGS) entry which is preliminary data.</text>
</comment>
<name>A0AAV5CTZ8_ELECO</name>
<dbReference type="Proteomes" id="UP001054889">
    <property type="component" value="Unassembled WGS sequence"/>
</dbReference>
<proteinExistence type="predicted"/>
<evidence type="ECO:0000256" key="1">
    <source>
        <dbReference type="SAM" id="MobiDB-lite"/>
    </source>
</evidence>
<keyword evidence="3" id="KW-1185">Reference proteome</keyword>
<accession>A0AAV5CTZ8</accession>
<dbReference type="AlphaFoldDB" id="A0AAV5CTZ8"/>
<gene>
    <name evidence="2" type="primary">ga19402</name>
    <name evidence="2" type="ORF">PR202_ga19402</name>
</gene>
<evidence type="ECO:0000313" key="3">
    <source>
        <dbReference type="Proteomes" id="UP001054889"/>
    </source>
</evidence>
<sequence>MFKTAPLEFEEEMRILLDSVCVTNATSFVPGGSANAATQVGEGNVGHEGDDASSNDIPSPLVGRGSAEKRPGKRPAAHGASLNEKKRKKTYRDGLIKRLVDAYEKKSESSKNSASATSIVVDHVRDEISQLMELVIQSGAEEGSDEHYYATQLLIKKEYRDMFMTLKTPLGRLALLKRT</sequence>
<dbReference type="EMBL" id="BQKI01000009">
    <property type="protein sequence ID" value="GJN02084.1"/>
    <property type="molecule type" value="Genomic_DNA"/>
</dbReference>
<dbReference type="PANTHER" id="PTHR47851">
    <property type="entry name" value="OS06G0588700 PROTEIN-RELATED"/>
    <property type="match status" value="1"/>
</dbReference>
<feature type="region of interest" description="Disordered" evidence="1">
    <location>
        <begin position="39"/>
        <end position="90"/>
    </location>
</feature>